<gene>
    <name evidence="1" type="ORF">GCM10008938_32340</name>
</gene>
<keyword evidence="2" id="KW-1185">Reference proteome</keyword>
<accession>A0ABQ2D4Z5</accession>
<proteinExistence type="predicted"/>
<protein>
    <submittedName>
        <fullName evidence="1">Uncharacterized protein</fullName>
    </submittedName>
</protein>
<name>A0ABQ2D4Z5_9DEIO</name>
<evidence type="ECO:0000313" key="2">
    <source>
        <dbReference type="Proteomes" id="UP000632222"/>
    </source>
</evidence>
<reference evidence="2" key="1">
    <citation type="journal article" date="2019" name="Int. J. Syst. Evol. Microbiol.">
        <title>The Global Catalogue of Microorganisms (GCM) 10K type strain sequencing project: providing services to taxonomists for standard genome sequencing and annotation.</title>
        <authorList>
            <consortium name="The Broad Institute Genomics Platform"/>
            <consortium name="The Broad Institute Genome Sequencing Center for Infectious Disease"/>
            <person name="Wu L."/>
            <person name="Ma J."/>
        </authorList>
    </citation>
    <scope>NUCLEOTIDE SEQUENCE [LARGE SCALE GENOMIC DNA]</scope>
    <source>
        <strain evidence="2">JCM 14370</strain>
    </source>
</reference>
<dbReference type="Proteomes" id="UP000632222">
    <property type="component" value="Unassembled WGS sequence"/>
</dbReference>
<sequence length="50" mass="5466">MRFMTDSSGEGQVGSGPRWVVVMDLTIDPIDKVVNSKTETIDKVVNSGLR</sequence>
<evidence type="ECO:0000313" key="1">
    <source>
        <dbReference type="EMBL" id="GGJ43569.1"/>
    </source>
</evidence>
<dbReference type="EMBL" id="BMOD01000013">
    <property type="protein sequence ID" value="GGJ43569.1"/>
    <property type="molecule type" value="Genomic_DNA"/>
</dbReference>
<comment type="caution">
    <text evidence="1">The sequence shown here is derived from an EMBL/GenBank/DDBJ whole genome shotgun (WGS) entry which is preliminary data.</text>
</comment>
<organism evidence="1 2">
    <name type="scientific">Deinococcus roseus</name>
    <dbReference type="NCBI Taxonomy" id="392414"/>
    <lineage>
        <taxon>Bacteria</taxon>
        <taxon>Thermotogati</taxon>
        <taxon>Deinococcota</taxon>
        <taxon>Deinococci</taxon>
        <taxon>Deinococcales</taxon>
        <taxon>Deinococcaceae</taxon>
        <taxon>Deinococcus</taxon>
    </lineage>
</organism>